<keyword evidence="2" id="KW-0732">Signal</keyword>
<proteinExistence type="predicted"/>
<accession>A0AAQ3M4V9</accession>
<feature type="region of interest" description="Disordered" evidence="1">
    <location>
        <begin position="75"/>
        <end position="97"/>
    </location>
</feature>
<organism evidence="4 5">
    <name type="scientific">Acrodontium crateriforme</name>
    <dbReference type="NCBI Taxonomy" id="150365"/>
    <lineage>
        <taxon>Eukaryota</taxon>
        <taxon>Fungi</taxon>
        <taxon>Dikarya</taxon>
        <taxon>Ascomycota</taxon>
        <taxon>Pezizomycotina</taxon>
        <taxon>Dothideomycetes</taxon>
        <taxon>Dothideomycetidae</taxon>
        <taxon>Mycosphaerellales</taxon>
        <taxon>Teratosphaeriaceae</taxon>
        <taxon>Acrodontium</taxon>
    </lineage>
</organism>
<evidence type="ECO:0000256" key="2">
    <source>
        <dbReference type="SAM" id="SignalP"/>
    </source>
</evidence>
<gene>
    <name evidence="4" type="ORF">R9X50_00418700</name>
</gene>
<evidence type="ECO:0000313" key="5">
    <source>
        <dbReference type="Proteomes" id="UP001303373"/>
    </source>
</evidence>
<dbReference type="GO" id="GO:0004650">
    <property type="term" value="F:polygalacturonase activity"/>
    <property type="evidence" value="ECO:0007669"/>
    <property type="project" value="InterPro"/>
</dbReference>
<dbReference type="EMBL" id="CP138585">
    <property type="protein sequence ID" value="WPH01345.1"/>
    <property type="molecule type" value="Genomic_DNA"/>
</dbReference>
<dbReference type="PANTHER" id="PTHR33928">
    <property type="entry name" value="POLYGALACTURONASE QRT3"/>
    <property type="match status" value="1"/>
</dbReference>
<dbReference type="Pfam" id="PF12708">
    <property type="entry name" value="Pect-lyase_RHGA_epim"/>
    <property type="match status" value="1"/>
</dbReference>
<dbReference type="AlphaFoldDB" id="A0AAQ3M4V9"/>
<feature type="chain" id="PRO_5042870349" evidence="2">
    <location>
        <begin position="23"/>
        <end position="491"/>
    </location>
</feature>
<name>A0AAQ3M4V9_9PEZI</name>
<keyword evidence="5" id="KW-1185">Reference proteome</keyword>
<keyword evidence="4" id="KW-0378">Hydrolase</keyword>
<dbReference type="PANTHER" id="PTHR33928:SF2">
    <property type="entry name" value="PECTATE LYASE SUPERFAMILY PROTEIN DOMAIN-CONTAINING PROTEIN-RELATED"/>
    <property type="match status" value="1"/>
</dbReference>
<dbReference type="Proteomes" id="UP001303373">
    <property type="component" value="Chromosome 6"/>
</dbReference>
<evidence type="ECO:0000259" key="3">
    <source>
        <dbReference type="Pfam" id="PF12708"/>
    </source>
</evidence>
<dbReference type="InterPro" id="IPR012334">
    <property type="entry name" value="Pectin_lyas_fold"/>
</dbReference>
<dbReference type="InterPro" id="IPR024535">
    <property type="entry name" value="RHGA/B-epi-like_pectate_lyase"/>
</dbReference>
<evidence type="ECO:0000313" key="4">
    <source>
        <dbReference type="EMBL" id="WPH01345.1"/>
    </source>
</evidence>
<feature type="signal peptide" evidence="2">
    <location>
        <begin position="1"/>
        <end position="22"/>
    </location>
</feature>
<feature type="compositionally biased region" description="Basic and acidic residues" evidence="1">
    <location>
        <begin position="78"/>
        <end position="94"/>
    </location>
</feature>
<reference evidence="4 5" key="1">
    <citation type="submission" date="2023-11" db="EMBL/GenBank/DDBJ databases">
        <title>An acidophilic fungus is an integral part of prey digestion in a carnivorous sundew plant.</title>
        <authorList>
            <person name="Tsai I.J."/>
        </authorList>
    </citation>
    <scope>NUCLEOTIDE SEQUENCE [LARGE SCALE GENOMIC DNA]</scope>
    <source>
        <strain evidence="4">169a</strain>
    </source>
</reference>
<dbReference type="InterPro" id="IPR011050">
    <property type="entry name" value="Pectin_lyase_fold/virulence"/>
</dbReference>
<feature type="domain" description="Rhamnogalacturonase A/B/Epimerase-like pectate lyase" evidence="3">
    <location>
        <begin position="185"/>
        <end position="406"/>
    </location>
</feature>
<protein>
    <submittedName>
        <fullName evidence="4">Glycoside hydrolase family 55 protein, protein</fullName>
    </submittedName>
</protein>
<dbReference type="SUPFAM" id="SSF51126">
    <property type="entry name" value="Pectin lyase-like"/>
    <property type="match status" value="1"/>
</dbReference>
<sequence length="491" mass="53077">MSLILLRALLLWLASGICFATALSGSYLLPSNESFHGLLNLTHKNSTIQEAERLIAAAVEQQSIYNAFRVANPRRNNYRHDPKPNSSKLRRDSYDGPAPPSLNETVLAAAALIAEVDALSQLANGTYNNDTRLASQILETLTPSDHGKRHAEADGYWLPELSGDGLPPMGYDSSYPVLRVVTDAKYGAKGDGVTDDTKAINAAIADGNNCGKNCLSSSVKGTLIYFPPGTYLISSPINAYYYSQLVGDANNRPTIKTSPRFIGLGAIQTDVYNPGASGDEWYIEQSVFYRQVRNFIIDIRDTRTGSVAGLHWQVAQATSLTNVAVIASRDTSSRNKQMGMFTENGSGGFMSDVTLSGGAYGIYGGNQQYTVRDFIIDGQTKACINLIWDWGWTWSRLTLSNAPVGISLINPEQTTGQVAGSTYVMDSRFIGISTGIYAEFNKTVLDSSIITLDNIGAENVNRMIGFSDGSHLDIPADSVDFVVVGDVAVTI</sequence>
<dbReference type="InterPro" id="IPR039279">
    <property type="entry name" value="QRT3-like"/>
</dbReference>
<evidence type="ECO:0000256" key="1">
    <source>
        <dbReference type="SAM" id="MobiDB-lite"/>
    </source>
</evidence>
<dbReference type="Gene3D" id="2.160.20.10">
    <property type="entry name" value="Single-stranded right-handed beta-helix, Pectin lyase-like"/>
    <property type="match status" value="1"/>
</dbReference>